<protein>
    <submittedName>
        <fullName evidence="2">NTR</fullName>
    </submittedName>
</protein>
<name>Q09DM9_STIAD</name>
<dbReference type="Proteomes" id="UP000032702">
    <property type="component" value="Unassembled WGS sequence"/>
</dbReference>
<proteinExistence type="predicted"/>
<feature type="compositionally biased region" description="Basic and acidic residues" evidence="1">
    <location>
        <begin position="700"/>
        <end position="718"/>
    </location>
</feature>
<organism evidence="2 3">
    <name type="scientific">Stigmatella aurantiaca (strain DW4/3-1)</name>
    <dbReference type="NCBI Taxonomy" id="378806"/>
    <lineage>
        <taxon>Bacteria</taxon>
        <taxon>Pseudomonadati</taxon>
        <taxon>Myxococcota</taxon>
        <taxon>Myxococcia</taxon>
        <taxon>Myxococcales</taxon>
        <taxon>Cystobacterineae</taxon>
        <taxon>Archangiaceae</taxon>
        <taxon>Stigmatella</taxon>
    </lineage>
</organism>
<reference evidence="2 3" key="1">
    <citation type="submission" date="2006-04" db="EMBL/GenBank/DDBJ databases">
        <authorList>
            <person name="Nierman W.C."/>
        </authorList>
    </citation>
    <scope>NUCLEOTIDE SEQUENCE [LARGE SCALE GENOMIC DNA]</scope>
    <source>
        <strain evidence="2 3">DW4/3-1</strain>
    </source>
</reference>
<feature type="region of interest" description="Disordered" evidence="1">
    <location>
        <begin position="1"/>
        <end position="31"/>
    </location>
</feature>
<dbReference type="EMBL" id="AAMD01000002">
    <property type="protein sequence ID" value="EAU69839.1"/>
    <property type="molecule type" value="Genomic_DNA"/>
</dbReference>
<evidence type="ECO:0000313" key="3">
    <source>
        <dbReference type="Proteomes" id="UP000032702"/>
    </source>
</evidence>
<dbReference type="AlphaFoldDB" id="Q09DM9"/>
<feature type="region of interest" description="Disordered" evidence="1">
    <location>
        <begin position="526"/>
        <end position="673"/>
    </location>
</feature>
<accession>Q09DM9</accession>
<feature type="compositionally biased region" description="Basic and acidic residues" evidence="1">
    <location>
        <begin position="960"/>
        <end position="969"/>
    </location>
</feature>
<feature type="region of interest" description="Disordered" evidence="1">
    <location>
        <begin position="276"/>
        <end position="339"/>
    </location>
</feature>
<gene>
    <name evidence="2" type="ORF">STIAU_5647</name>
</gene>
<evidence type="ECO:0000313" key="2">
    <source>
        <dbReference type="EMBL" id="EAU69839.1"/>
    </source>
</evidence>
<feature type="region of interest" description="Disordered" evidence="1">
    <location>
        <begin position="69"/>
        <end position="105"/>
    </location>
</feature>
<sequence>MPPASPQDFRGRHTGGRGPGASPRPWGHGTARLERPAHLGRQHIRVHRVGQHVVGPGIEPLLHQAGILRRGQNEDGQARRVRGLPERAGQGGPRSVRQVRGHHQRLSPLAQQLPDARDRVREQHPHAVGQEAGVEGGGALRIRLGEHHRARPGIPEHQLRDLRRQGLHHRAGQPAFLPQPHERARRHVRGGRRGAHRLQQCQRRRERLGRPGRLGGLPRALGTDLDEGRHLAGLPSKHRAHRLARGPRQELLALQARRAGHGIRHGSALLGLRRARAQAERHLPRQPGQHRPLSPRASQRGQRRLQHPRVQPRQPSRGPPFSPLPLRRGRGHTARGVRGQRLVRLLQGCPRNRRGEGRRRLRHTCLHHAGPVHSRRGIFPEIEAVDGPPDGPIAGEHPAHGIAREELKLTEAIQVLRLTHGAHQFLAVERQGDRLEARGMLQRQQGQQGRGNGQMAKLVLGDEGYAQLLADGGHHILVRDEALGHQPLAQLSAVPPLPLQHGVELRLRELPGGDQQIPELTAHRGARARGGQLQHRCGQRRGHAASGLGPWKRQGHRRELAAGLRAPRGGQAHRLRARLGPDGHGPRPGQQAHPGRAGNAPHRRRGGAVRLQPLHRAPRPGPDGLHDAPRPLGAEPDLLAPELRGRPRLQGRAPSRQAAREEPGHVLRPHTQPVLEEEVLQRIRHVPGALEAGRGLLRQRPGDDAPQRRGHPGERIHRLDIEGRDAAQHPEVVRSREELLAREQLVEQQPQQEEIRALVHRDAAHLLRGQVAHLALDHPRLGAALDIGRLGDAEVRELHFARDGDHHVGRVDVAVDDVEGPPHRIQLVMGIGEPFGHLLDDEDPLPQAHGHGHAGRGALERAEVLSIHEFHHHVVLAAHLAEIKHLQDIGVLQRNGELGLAQEQLHELAILRQGRQHALDGHGLLEPLCAEDLRQEDLRHAPRSQPSDQSINAHGASPRPDVESVDVHARAPGSVPRGRA</sequence>
<feature type="compositionally biased region" description="Basic residues" evidence="1">
    <location>
        <begin position="183"/>
        <end position="196"/>
    </location>
</feature>
<feature type="region of interest" description="Disordered" evidence="1">
    <location>
        <begin position="939"/>
        <end position="980"/>
    </location>
</feature>
<feature type="region of interest" description="Disordered" evidence="1">
    <location>
        <begin position="692"/>
        <end position="718"/>
    </location>
</feature>
<feature type="region of interest" description="Disordered" evidence="1">
    <location>
        <begin position="171"/>
        <end position="196"/>
    </location>
</feature>
<comment type="caution">
    <text evidence="2">The sequence shown here is derived from an EMBL/GenBank/DDBJ whole genome shotgun (WGS) entry which is preliminary data.</text>
</comment>
<evidence type="ECO:0000256" key="1">
    <source>
        <dbReference type="SAM" id="MobiDB-lite"/>
    </source>
</evidence>